<reference evidence="2" key="1">
    <citation type="submission" date="2017-08" db="EMBL/GenBank/DDBJ databases">
        <authorList>
            <person name="Polle J.E."/>
            <person name="Barry K."/>
            <person name="Cushman J."/>
            <person name="Schmutz J."/>
            <person name="Tran D."/>
            <person name="Hathwaick L.T."/>
            <person name="Yim W.C."/>
            <person name="Jenkins J."/>
            <person name="Mckie-Krisberg Z.M."/>
            <person name="Prochnik S."/>
            <person name="Lindquist E."/>
            <person name="Dockter R.B."/>
            <person name="Adam C."/>
            <person name="Molina H."/>
            <person name="Bunkerborg J."/>
            <person name="Jin E."/>
            <person name="Buchheim M."/>
            <person name="Magnuson J."/>
        </authorList>
    </citation>
    <scope>NUCLEOTIDE SEQUENCE</scope>
    <source>
        <strain evidence="2">CCAP 19/18</strain>
    </source>
</reference>
<dbReference type="InterPro" id="IPR029069">
    <property type="entry name" value="HotDog_dom_sf"/>
</dbReference>
<proteinExistence type="predicted"/>
<dbReference type="Proteomes" id="UP000815325">
    <property type="component" value="Unassembled WGS sequence"/>
</dbReference>
<feature type="region of interest" description="Disordered" evidence="1">
    <location>
        <begin position="41"/>
        <end position="112"/>
    </location>
</feature>
<dbReference type="EMBL" id="MU069732">
    <property type="protein sequence ID" value="KAF5834906.1"/>
    <property type="molecule type" value="Genomic_DNA"/>
</dbReference>
<evidence type="ECO:0000313" key="2">
    <source>
        <dbReference type="EMBL" id="KAF5834906.1"/>
    </source>
</evidence>
<gene>
    <name evidence="2" type="ORF">DUNSADRAFT_8177</name>
</gene>
<accession>A0ABQ7GJW0</accession>
<keyword evidence="3" id="KW-1185">Reference proteome</keyword>
<protein>
    <recommendedName>
        <fullName evidence="4">Thioesterase domain-containing protein</fullName>
    </recommendedName>
</protein>
<feature type="compositionally biased region" description="Basic and acidic residues" evidence="1">
    <location>
        <begin position="101"/>
        <end position="110"/>
    </location>
</feature>
<dbReference type="SUPFAM" id="SSF54637">
    <property type="entry name" value="Thioesterase/thiol ester dehydrase-isomerase"/>
    <property type="match status" value="1"/>
</dbReference>
<name>A0ABQ7GJW0_DUNSA</name>
<organism evidence="2 3">
    <name type="scientific">Dunaliella salina</name>
    <name type="common">Green alga</name>
    <name type="synonym">Protococcus salinus</name>
    <dbReference type="NCBI Taxonomy" id="3046"/>
    <lineage>
        <taxon>Eukaryota</taxon>
        <taxon>Viridiplantae</taxon>
        <taxon>Chlorophyta</taxon>
        <taxon>core chlorophytes</taxon>
        <taxon>Chlorophyceae</taxon>
        <taxon>CS clade</taxon>
        <taxon>Chlamydomonadales</taxon>
        <taxon>Dunaliellaceae</taxon>
        <taxon>Dunaliella</taxon>
    </lineage>
</organism>
<dbReference type="Gene3D" id="3.10.129.10">
    <property type="entry name" value="Hotdog Thioesterase"/>
    <property type="match status" value="1"/>
</dbReference>
<evidence type="ECO:0000256" key="1">
    <source>
        <dbReference type="SAM" id="MobiDB-lite"/>
    </source>
</evidence>
<evidence type="ECO:0008006" key="4">
    <source>
        <dbReference type="Google" id="ProtNLM"/>
    </source>
</evidence>
<evidence type="ECO:0000313" key="3">
    <source>
        <dbReference type="Proteomes" id="UP000815325"/>
    </source>
</evidence>
<sequence>MLRTLGTSASTWATLLPHSSQITGPSQLMQLAAGSTRLLSTGLSSSAQGDTQAPSLPNDPQGSCSSNHQQEEHAHPTSTRSRPYHHHRYYSTFGPGGRPSAQDEKDDRARWKALSSQEKEINPCNSQMHPAVRAGVITVEGQELSVQEAYTAKSHCFGCGPSHPDGLHLRSYRTMKNGLEAHVRIPAKYCAFPGILNGGILSSLLECHGNWTAAIALMDKACLPKPPLTLTQSMFVTYKEPTPPEKELLVQSQVVSLKQSTRPGQGKSSVEVQVQIFLVPTEEGEAPKLLVQGLGVFKRLGALRAL</sequence>
<comment type="caution">
    <text evidence="2">The sequence shown here is derived from an EMBL/GenBank/DDBJ whole genome shotgun (WGS) entry which is preliminary data.</text>
</comment>
<feature type="compositionally biased region" description="Polar residues" evidence="1">
    <location>
        <begin position="47"/>
        <end position="68"/>
    </location>
</feature>